<evidence type="ECO:0000259" key="5">
    <source>
        <dbReference type="PROSITE" id="PS50932"/>
    </source>
</evidence>
<dbReference type="Gene3D" id="1.10.260.40">
    <property type="entry name" value="lambda repressor-like DNA-binding domains"/>
    <property type="match status" value="1"/>
</dbReference>
<protein>
    <submittedName>
        <fullName evidence="6">LacI family DNA-binding transcriptional regulator</fullName>
    </submittedName>
</protein>
<dbReference type="PANTHER" id="PTHR30146:SF148">
    <property type="entry name" value="HTH-TYPE TRANSCRIPTIONAL REPRESSOR PURR-RELATED"/>
    <property type="match status" value="1"/>
</dbReference>
<gene>
    <name evidence="6" type="ORF">Q4481_10925</name>
</gene>
<dbReference type="InterPro" id="IPR001761">
    <property type="entry name" value="Peripla_BP/Lac1_sug-bd_dom"/>
</dbReference>
<evidence type="ECO:0000256" key="1">
    <source>
        <dbReference type="ARBA" id="ARBA00022491"/>
    </source>
</evidence>
<dbReference type="Proteomes" id="UP001174932">
    <property type="component" value="Unassembled WGS sequence"/>
</dbReference>
<evidence type="ECO:0000256" key="2">
    <source>
        <dbReference type="ARBA" id="ARBA00023015"/>
    </source>
</evidence>
<dbReference type="InterPro" id="IPR000843">
    <property type="entry name" value="HTH_LacI"/>
</dbReference>
<dbReference type="Pfam" id="PF00356">
    <property type="entry name" value="LacI"/>
    <property type="match status" value="1"/>
</dbReference>
<dbReference type="GO" id="GO:0003677">
    <property type="term" value="F:DNA binding"/>
    <property type="evidence" value="ECO:0007669"/>
    <property type="project" value="UniProtKB-KW"/>
</dbReference>
<organism evidence="6 7">
    <name type="scientific">Rhizobium alvei</name>
    <dbReference type="NCBI Taxonomy" id="1132659"/>
    <lineage>
        <taxon>Bacteria</taxon>
        <taxon>Pseudomonadati</taxon>
        <taxon>Pseudomonadota</taxon>
        <taxon>Alphaproteobacteria</taxon>
        <taxon>Hyphomicrobiales</taxon>
        <taxon>Rhizobiaceae</taxon>
        <taxon>Rhizobium/Agrobacterium group</taxon>
        <taxon>Rhizobium</taxon>
    </lineage>
</organism>
<dbReference type="PROSITE" id="PS00356">
    <property type="entry name" value="HTH_LACI_1"/>
    <property type="match status" value="1"/>
</dbReference>
<evidence type="ECO:0000313" key="6">
    <source>
        <dbReference type="EMBL" id="MDO6964471.1"/>
    </source>
</evidence>
<proteinExistence type="predicted"/>
<keyword evidence="3 6" id="KW-0238">DNA-binding</keyword>
<dbReference type="EMBL" id="JAUOZU010000007">
    <property type="protein sequence ID" value="MDO6964471.1"/>
    <property type="molecule type" value="Genomic_DNA"/>
</dbReference>
<accession>A0ABT8YL77</accession>
<keyword evidence="1" id="KW-0678">Repressor</keyword>
<dbReference type="SUPFAM" id="SSF53822">
    <property type="entry name" value="Periplasmic binding protein-like I"/>
    <property type="match status" value="1"/>
</dbReference>
<dbReference type="PANTHER" id="PTHR30146">
    <property type="entry name" value="LACI-RELATED TRANSCRIPTIONAL REPRESSOR"/>
    <property type="match status" value="1"/>
</dbReference>
<dbReference type="Gene3D" id="3.40.50.2300">
    <property type="match status" value="2"/>
</dbReference>
<dbReference type="SMART" id="SM00354">
    <property type="entry name" value="HTH_LACI"/>
    <property type="match status" value="1"/>
</dbReference>
<dbReference type="CDD" id="cd06267">
    <property type="entry name" value="PBP1_LacI_sugar_binding-like"/>
    <property type="match status" value="1"/>
</dbReference>
<reference evidence="6" key="1">
    <citation type="journal article" date="2015" name="Int. J. Syst. Evol. Microbiol.">
        <title>Rhizobium alvei sp. nov., isolated from a freshwater river.</title>
        <authorList>
            <person name="Sheu S.Y."/>
            <person name="Huang H.W."/>
            <person name="Young C.C."/>
            <person name="Chen W.M."/>
        </authorList>
    </citation>
    <scope>NUCLEOTIDE SEQUENCE</scope>
    <source>
        <strain evidence="6">TNR-22</strain>
    </source>
</reference>
<evidence type="ECO:0000256" key="4">
    <source>
        <dbReference type="ARBA" id="ARBA00023163"/>
    </source>
</evidence>
<name>A0ABT8YL77_9HYPH</name>
<dbReference type="Pfam" id="PF00532">
    <property type="entry name" value="Peripla_BP_1"/>
    <property type="match status" value="1"/>
</dbReference>
<dbReference type="InterPro" id="IPR028082">
    <property type="entry name" value="Peripla_BP_I"/>
</dbReference>
<feature type="domain" description="HTH lacI-type" evidence="5">
    <location>
        <begin position="11"/>
        <end position="65"/>
    </location>
</feature>
<reference evidence="6" key="2">
    <citation type="submission" date="2023-07" db="EMBL/GenBank/DDBJ databases">
        <authorList>
            <person name="Shen H."/>
        </authorList>
    </citation>
    <scope>NUCLEOTIDE SEQUENCE</scope>
    <source>
        <strain evidence="6">TNR-22</strain>
    </source>
</reference>
<dbReference type="SUPFAM" id="SSF47413">
    <property type="entry name" value="lambda repressor-like DNA-binding domains"/>
    <property type="match status" value="1"/>
</dbReference>
<comment type="caution">
    <text evidence="6">The sequence shown here is derived from an EMBL/GenBank/DDBJ whole genome shotgun (WGS) entry which is preliminary data.</text>
</comment>
<keyword evidence="4" id="KW-0804">Transcription</keyword>
<dbReference type="RefSeq" id="WP_304376379.1">
    <property type="nucleotide sequence ID" value="NZ_JAUOZU010000007.1"/>
</dbReference>
<keyword evidence="2" id="KW-0805">Transcription regulation</keyword>
<dbReference type="InterPro" id="IPR010982">
    <property type="entry name" value="Lambda_DNA-bd_dom_sf"/>
</dbReference>
<sequence length="328" mass="35486">MDGGRRAVPAVSIRDVAEKAGVSPGSVSNVLNGRRSREDEIGLAVLAAVKELGYRPNAMASNLRRTNSRLLGVVIPDFRNGMHAGLVSAFEHRAAQEGYRIVTVSSRNDVDVEATEIDELRCWKVAGLLVVPACQSSLDVQTYYSDDTPIVLVDPSSSVDGIDSVGVNHAHAATSLIADLVARGFSRIVVLHPAIHSPVVGRRIEAIRSFAGQAADQCRVEFAIYPNELETVGPLLGDLLKMDGMPTAILALDRGSTIFAMEFLCKRDKPIYLAGFDAEDWMSHIGMDAEFVRHPMDGIAAEAWTLLMKRIEGKTGPVAHIDVPCDWS</sequence>
<dbReference type="PROSITE" id="PS50932">
    <property type="entry name" value="HTH_LACI_2"/>
    <property type="match status" value="1"/>
</dbReference>
<dbReference type="CDD" id="cd01392">
    <property type="entry name" value="HTH_LacI"/>
    <property type="match status" value="1"/>
</dbReference>
<evidence type="ECO:0000256" key="3">
    <source>
        <dbReference type="ARBA" id="ARBA00023125"/>
    </source>
</evidence>
<evidence type="ECO:0000313" key="7">
    <source>
        <dbReference type="Proteomes" id="UP001174932"/>
    </source>
</evidence>
<keyword evidence="7" id="KW-1185">Reference proteome</keyword>